<accession>A0A7V8P6P4</accession>
<dbReference type="AlphaFoldDB" id="A0A7V8P6P4"/>
<dbReference type="EMBL" id="CP048654">
    <property type="protein sequence ID" value="QOW43430.1"/>
    <property type="molecule type" value="Genomic_DNA"/>
</dbReference>
<dbReference type="InterPro" id="IPR006665">
    <property type="entry name" value="OmpA-like"/>
</dbReference>
<evidence type="ECO:0000313" key="4">
    <source>
        <dbReference type="Proteomes" id="UP000593812"/>
    </source>
</evidence>
<evidence type="ECO:0000256" key="1">
    <source>
        <dbReference type="ARBA" id="ARBA00004442"/>
    </source>
</evidence>
<dbReference type="Pfam" id="PF00691">
    <property type="entry name" value="OmpA"/>
    <property type="match status" value="1"/>
</dbReference>
<dbReference type="SUPFAM" id="SSF103088">
    <property type="entry name" value="OmpA-like"/>
    <property type="match status" value="1"/>
</dbReference>
<dbReference type="Proteomes" id="UP000593812">
    <property type="component" value="Chromosome"/>
</dbReference>
<dbReference type="CDD" id="cd07185">
    <property type="entry name" value="OmpA_C-like"/>
    <property type="match status" value="1"/>
</dbReference>
<protein>
    <submittedName>
        <fullName evidence="3">OmpA family protein</fullName>
    </submittedName>
</protein>
<evidence type="ECO:0000256" key="2">
    <source>
        <dbReference type="ARBA" id="ARBA00023136"/>
    </source>
</evidence>
<sequence>MLKHIFKTACLLLALTTLSACMSLGQLNYKQARMLKQEGFSLTSEGWSLSLPEKLLFGFDQAEIQAHNQQALQQLSSKLLKYKLDKVKIIGHSDNVGDLAYNLKLSGERAENVAQIFMQQGFRPVNLQVIPRGAEQPLVPNTSPENRAMNRRVNVVIVP</sequence>
<dbReference type="PROSITE" id="PS51123">
    <property type="entry name" value="OMPA_2"/>
    <property type="match status" value="1"/>
</dbReference>
<dbReference type="InterPro" id="IPR006664">
    <property type="entry name" value="OMP_bac"/>
</dbReference>
<dbReference type="PROSITE" id="PS51257">
    <property type="entry name" value="PROKAR_LIPOPROTEIN"/>
    <property type="match status" value="1"/>
</dbReference>
<dbReference type="InterPro" id="IPR036737">
    <property type="entry name" value="OmpA-like_sf"/>
</dbReference>
<comment type="subcellular location">
    <subcellularLocation>
        <location evidence="1">Cell outer membrane</location>
    </subcellularLocation>
</comment>
<dbReference type="PANTHER" id="PTHR30329:SF17">
    <property type="entry name" value="LIPOPROTEIN YFIB-RELATED"/>
    <property type="match status" value="1"/>
</dbReference>
<dbReference type="PANTHER" id="PTHR30329">
    <property type="entry name" value="STATOR ELEMENT OF FLAGELLAR MOTOR COMPLEX"/>
    <property type="match status" value="1"/>
</dbReference>
<keyword evidence="2" id="KW-0472">Membrane</keyword>
<dbReference type="InterPro" id="IPR050330">
    <property type="entry name" value="Bact_OuterMem_StrucFunc"/>
</dbReference>
<gene>
    <name evidence="3" type="ORF">G0027_11610</name>
</gene>
<dbReference type="PRINTS" id="PR01021">
    <property type="entry name" value="OMPADOMAIN"/>
</dbReference>
<evidence type="ECO:0000313" key="3">
    <source>
        <dbReference type="EMBL" id="QOW43430.1"/>
    </source>
</evidence>
<organism evidence="3 4">
    <name type="scientific">Acinetobacter indicus</name>
    <dbReference type="NCBI Taxonomy" id="756892"/>
    <lineage>
        <taxon>Bacteria</taxon>
        <taxon>Pseudomonadati</taxon>
        <taxon>Pseudomonadota</taxon>
        <taxon>Gammaproteobacteria</taxon>
        <taxon>Moraxellales</taxon>
        <taxon>Moraxellaceae</taxon>
        <taxon>Acinetobacter</taxon>
    </lineage>
</organism>
<dbReference type="GO" id="GO:0009279">
    <property type="term" value="C:cell outer membrane"/>
    <property type="evidence" value="ECO:0007669"/>
    <property type="project" value="UniProtKB-SubCell"/>
</dbReference>
<proteinExistence type="predicted"/>
<dbReference type="RefSeq" id="WP_005179945.1">
    <property type="nucleotide sequence ID" value="NZ_CP044450.1"/>
</dbReference>
<name>A0A7V8P6P4_9GAMM</name>
<dbReference type="Gene3D" id="3.30.1330.60">
    <property type="entry name" value="OmpA-like domain"/>
    <property type="match status" value="1"/>
</dbReference>
<reference evidence="3 4" key="1">
    <citation type="submission" date="2020-02" db="EMBL/GenBank/DDBJ databases">
        <title>Tigecycline-resistant Acinetobacter species from pigs and migratory birds.</title>
        <authorList>
            <person name="Chen C."/>
            <person name="Sun J."/>
            <person name="Liao X.-P."/>
            <person name="Liu Y.-H."/>
        </authorList>
    </citation>
    <scope>NUCLEOTIDE SEQUENCE [LARGE SCALE GENOMIC DNA]</scope>
    <source>
        <strain evidence="3 4">C15_T</strain>
    </source>
</reference>